<feature type="compositionally biased region" description="Pro residues" evidence="1">
    <location>
        <begin position="119"/>
        <end position="129"/>
    </location>
</feature>
<evidence type="ECO:0000313" key="3">
    <source>
        <dbReference type="EMBL" id="KTR85688.1"/>
    </source>
</evidence>
<keyword evidence="4" id="KW-1185">Reference proteome</keyword>
<dbReference type="PATRIC" id="fig|1079994.3.peg.1803"/>
<name>A0A147EMJ5_9MICO</name>
<protein>
    <submittedName>
        <fullName evidence="3">Uncharacterized protein</fullName>
    </submittedName>
</protein>
<comment type="caution">
    <text evidence="3">The sequence shown here is derived from an EMBL/GenBank/DDBJ whole genome shotgun (WGS) entry which is preliminary data.</text>
</comment>
<proteinExistence type="predicted"/>
<dbReference type="Proteomes" id="UP000070810">
    <property type="component" value="Unassembled WGS sequence"/>
</dbReference>
<reference evidence="3 4" key="1">
    <citation type="journal article" date="2016" name="Front. Microbiol.">
        <title>Genomic Resource of Rice Seed Associated Bacteria.</title>
        <authorList>
            <person name="Midha S."/>
            <person name="Bansal K."/>
            <person name="Sharma S."/>
            <person name="Kumar N."/>
            <person name="Patil P.P."/>
            <person name="Chaudhry V."/>
            <person name="Patil P.B."/>
        </authorList>
    </citation>
    <scope>NUCLEOTIDE SEQUENCE [LARGE SCALE GENOMIC DNA]</scope>
    <source>
        <strain evidence="3 4">NS354</strain>
    </source>
</reference>
<keyword evidence="2" id="KW-0472">Membrane</keyword>
<keyword evidence="2" id="KW-0812">Transmembrane</keyword>
<feature type="region of interest" description="Disordered" evidence="1">
    <location>
        <begin position="1"/>
        <end position="140"/>
    </location>
</feature>
<feature type="compositionally biased region" description="Low complexity" evidence="1">
    <location>
        <begin position="50"/>
        <end position="62"/>
    </location>
</feature>
<sequence>MPDVAPRASGGSGATSSDDAAGFSPARSDSARAPSAGTASARNPAPPIEEPASLELPPELAARMFKSPLDARYRVPEAPTPAPEHALPRRGVSPALPVITSQRTGRRAAAGIDPEARFGPPPESRPAPPAADRSAVRSTRRANRRFGTGALVGFAASLLIAVVGLWGVAVLAFG</sequence>
<evidence type="ECO:0000313" key="4">
    <source>
        <dbReference type="Proteomes" id="UP000070810"/>
    </source>
</evidence>
<evidence type="ECO:0000256" key="1">
    <source>
        <dbReference type="SAM" id="MobiDB-lite"/>
    </source>
</evidence>
<evidence type="ECO:0000256" key="2">
    <source>
        <dbReference type="SAM" id="Phobius"/>
    </source>
</evidence>
<accession>A0A147EMJ5</accession>
<feature type="transmembrane region" description="Helical" evidence="2">
    <location>
        <begin position="150"/>
        <end position="173"/>
    </location>
</feature>
<feature type="compositionally biased region" description="Low complexity" evidence="1">
    <location>
        <begin position="14"/>
        <end position="36"/>
    </location>
</feature>
<organism evidence="3 4">
    <name type="scientific">Leucobacter chromiiresistens</name>
    <dbReference type="NCBI Taxonomy" id="1079994"/>
    <lineage>
        <taxon>Bacteria</taxon>
        <taxon>Bacillati</taxon>
        <taxon>Actinomycetota</taxon>
        <taxon>Actinomycetes</taxon>
        <taxon>Micrococcales</taxon>
        <taxon>Microbacteriaceae</taxon>
        <taxon>Leucobacter</taxon>
    </lineage>
</organism>
<keyword evidence="2" id="KW-1133">Transmembrane helix</keyword>
<gene>
    <name evidence="3" type="ORF">NS354_08125</name>
</gene>
<dbReference type="EMBL" id="LDRK01000046">
    <property type="protein sequence ID" value="KTR85688.1"/>
    <property type="molecule type" value="Genomic_DNA"/>
</dbReference>
<dbReference type="AlphaFoldDB" id="A0A147EMJ5"/>